<dbReference type="EMBL" id="GBRH01250002">
    <property type="protein sequence ID" value="JAD47893.1"/>
    <property type="molecule type" value="Transcribed_RNA"/>
</dbReference>
<sequence length="11" mass="1146">MTSITDCCGCL</sequence>
<reference evidence="1" key="2">
    <citation type="journal article" date="2015" name="Data Brief">
        <title>Shoot transcriptome of the giant reed, Arundo donax.</title>
        <authorList>
            <person name="Barrero R.A."/>
            <person name="Guerrero F.D."/>
            <person name="Moolhuijzen P."/>
            <person name="Goolsby J.A."/>
            <person name="Tidwell J."/>
            <person name="Bellgard S.E."/>
            <person name="Bellgard M.I."/>
        </authorList>
    </citation>
    <scope>NUCLEOTIDE SEQUENCE</scope>
    <source>
        <tissue evidence="1">Shoot tissue taken approximately 20 cm above the soil surface</tissue>
    </source>
</reference>
<proteinExistence type="predicted"/>
<name>A0A0A9AD76_ARUDO</name>
<reference evidence="1" key="1">
    <citation type="submission" date="2014-09" db="EMBL/GenBank/DDBJ databases">
        <authorList>
            <person name="Magalhaes I.L.F."/>
            <person name="Oliveira U."/>
            <person name="Santos F.R."/>
            <person name="Vidigal T.H.D.A."/>
            <person name="Brescovit A.D."/>
            <person name="Santos A.J."/>
        </authorList>
    </citation>
    <scope>NUCLEOTIDE SEQUENCE</scope>
    <source>
        <tissue evidence="1">Shoot tissue taken approximately 20 cm above the soil surface</tissue>
    </source>
</reference>
<evidence type="ECO:0000313" key="1">
    <source>
        <dbReference type="EMBL" id="JAD47893.1"/>
    </source>
</evidence>
<organism evidence="1">
    <name type="scientific">Arundo donax</name>
    <name type="common">Giant reed</name>
    <name type="synonym">Donax arundinaceus</name>
    <dbReference type="NCBI Taxonomy" id="35708"/>
    <lineage>
        <taxon>Eukaryota</taxon>
        <taxon>Viridiplantae</taxon>
        <taxon>Streptophyta</taxon>
        <taxon>Embryophyta</taxon>
        <taxon>Tracheophyta</taxon>
        <taxon>Spermatophyta</taxon>
        <taxon>Magnoliopsida</taxon>
        <taxon>Liliopsida</taxon>
        <taxon>Poales</taxon>
        <taxon>Poaceae</taxon>
        <taxon>PACMAD clade</taxon>
        <taxon>Arundinoideae</taxon>
        <taxon>Arundineae</taxon>
        <taxon>Arundo</taxon>
    </lineage>
</organism>
<accession>A0A0A9AD76</accession>
<protein>
    <submittedName>
        <fullName evidence="1">Uncharacterized protein</fullName>
    </submittedName>
</protein>